<feature type="compositionally biased region" description="Low complexity" evidence="13">
    <location>
        <begin position="571"/>
        <end position="593"/>
    </location>
</feature>
<feature type="compositionally biased region" description="Polar residues" evidence="13">
    <location>
        <begin position="663"/>
        <end position="675"/>
    </location>
</feature>
<dbReference type="PRINTS" id="PR00109">
    <property type="entry name" value="TYRKINASE"/>
</dbReference>
<feature type="compositionally biased region" description="Pro residues" evidence="13">
    <location>
        <begin position="1195"/>
        <end position="1209"/>
    </location>
</feature>
<feature type="compositionally biased region" description="Low complexity" evidence="13">
    <location>
        <begin position="605"/>
        <end position="620"/>
    </location>
</feature>
<evidence type="ECO:0000256" key="12">
    <source>
        <dbReference type="PROSITE-ProRule" id="PRU10141"/>
    </source>
</evidence>
<feature type="region of interest" description="Disordered" evidence="13">
    <location>
        <begin position="1"/>
        <end position="51"/>
    </location>
</feature>
<dbReference type="PROSITE" id="PS50001">
    <property type="entry name" value="SH2"/>
    <property type="match status" value="1"/>
</dbReference>
<dbReference type="CDD" id="cd05052">
    <property type="entry name" value="PTKc_Abl"/>
    <property type="match status" value="1"/>
</dbReference>
<evidence type="ECO:0000259" key="15">
    <source>
        <dbReference type="PROSITE" id="PS50002"/>
    </source>
</evidence>
<feature type="domain" description="Protein kinase" evidence="16">
    <location>
        <begin position="304"/>
        <end position="555"/>
    </location>
</feature>
<feature type="domain" description="SH3" evidence="15">
    <location>
        <begin position="122"/>
        <end position="183"/>
    </location>
</feature>
<dbReference type="PROSITE" id="PS00109">
    <property type="entry name" value="PROTEIN_KINASE_TYR"/>
    <property type="match status" value="1"/>
</dbReference>
<dbReference type="InterPro" id="IPR000980">
    <property type="entry name" value="SH2"/>
</dbReference>
<feature type="region of interest" description="Disordered" evidence="13">
    <location>
        <begin position="1081"/>
        <end position="1122"/>
    </location>
</feature>
<dbReference type="SMART" id="SM00326">
    <property type="entry name" value="SH3"/>
    <property type="match status" value="1"/>
</dbReference>
<evidence type="ECO:0000256" key="7">
    <source>
        <dbReference type="ARBA" id="ARBA00022999"/>
    </source>
</evidence>
<feature type="compositionally biased region" description="Polar residues" evidence="13">
    <location>
        <begin position="36"/>
        <end position="51"/>
    </location>
</feature>
<dbReference type="CDD" id="cd11850">
    <property type="entry name" value="SH3_Abl"/>
    <property type="match status" value="1"/>
</dbReference>
<dbReference type="EMBL" id="JAOYFB010000040">
    <property type="protein sequence ID" value="KAK4036041.1"/>
    <property type="molecule type" value="Genomic_DNA"/>
</dbReference>
<dbReference type="InterPro" id="IPR036860">
    <property type="entry name" value="SH2_dom_sf"/>
</dbReference>
<dbReference type="PANTHER" id="PTHR24418">
    <property type="entry name" value="TYROSINE-PROTEIN KINASE"/>
    <property type="match status" value="1"/>
</dbReference>
<feature type="compositionally biased region" description="Low complexity" evidence="13">
    <location>
        <begin position="1322"/>
        <end position="1331"/>
    </location>
</feature>
<dbReference type="PROSITE" id="PS00107">
    <property type="entry name" value="PROTEIN_KINASE_ATP"/>
    <property type="match status" value="1"/>
</dbReference>
<dbReference type="SMART" id="SM00808">
    <property type="entry name" value="FABD"/>
    <property type="match status" value="1"/>
</dbReference>
<evidence type="ECO:0000256" key="10">
    <source>
        <dbReference type="PROSITE-ProRule" id="PRU00191"/>
    </source>
</evidence>
<dbReference type="InterPro" id="IPR011009">
    <property type="entry name" value="Kinase-like_dom_sf"/>
</dbReference>
<feature type="region of interest" description="Disordered" evidence="13">
    <location>
        <begin position="1172"/>
        <end position="1376"/>
    </location>
</feature>
<dbReference type="Pfam" id="PF00018">
    <property type="entry name" value="SH3_1"/>
    <property type="match status" value="1"/>
</dbReference>
<comment type="caution">
    <text evidence="17">The sequence shown here is derived from an EMBL/GenBank/DDBJ whole genome shotgun (WGS) entry which is preliminary data.</text>
</comment>
<keyword evidence="2 11" id="KW-0728">SH3 domain</keyword>
<feature type="compositionally biased region" description="Polar residues" evidence="13">
    <location>
        <begin position="1223"/>
        <end position="1234"/>
    </location>
</feature>
<dbReference type="Pfam" id="PF08919">
    <property type="entry name" value="F_actin_bind"/>
    <property type="match status" value="1"/>
</dbReference>
<feature type="compositionally biased region" description="Polar residues" evidence="13">
    <location>
        <begin position="13"/>
        <end position="29"/>
    </location>
</feature>
<feature type="binding site" evidence="12">
    <location>
        <position position="343"/>
    </location>
    <ligand>
        <name>ATP</name>
        <dbReference type="ChEBI" id="CHEBI:30616"/>
    </ligand>
</feature>
<dbReference type="PROSITE" id="PS50011">
    <property type="entry name" value="PROTEIN_KINASE_DOM"/>
    <property type="match status" value="1"/>
</dbReference>
<feature type="compositionally biased region" description="Basic and acidic residues" evidence="13">
    <location>
        <begin position="823"/>
        <end position="832"/>
    </location>
</feature>
<dbReference type="InterPro" id="IPR000719">
    <property type="entry name" value="Prot_kinase_dom"/>
</dbReference>
<evidence type="ECO:0000256" key="1">
    <source>
        <dbReference type="ARBA" id="ARBA00011903"/>
    </source>
</evidence>
<dbReference type="InterPro" id="IPR020635">
    <property type="entry name" value="Tyr_kinase_cat_dom"/>
</dbReference>
<dbReference type="Proteomes" id="UP001234178">
    <property type="component" value="Unassembled WGS sequence"/>
</dbReference>
<reference evidence="17 18" key="1">
    <citation type="journal article" date="2023" name="Nucleic Acids Res.">
        <title>The hologenome of Daphnia magna reveals possible DNA methylation and microbiome-mediated evolution of the host genome.</title>
        <authorList>
            <person name="Chaturvedi A."/>
            <person name="Li X."/>
            <person name="Dhandapani V."/>
            <person name="Marshall H."/>
            <person name="Kissane S."/>
            <person name="Cuenca-Cambronero M."/>
            <person name="Asole G."/>
            <person name="Calvet F."/>
            <person name="Ruiz-Romero M."/>
            <person name="Marangio P."/>
            <person name="Guigo R."/>
            <person name="Rago D."/>
            <person name="Mirbahai L."/>
            <person name="Eastwood N."/>
            <person name="Colbourne J.K."/>
            <person name="Zhou J."/>
            <person name="Mallon E."/>
            <person name="Orsini L."/>
        </authorList>
    </citation>
    <scope>NUCLEOTIDE SEQUENCE [LARGE SCALE GENOMIC DNA]</scope>
    <source>
        <strain evidence="17">LRV0_1</strain>
    </source>
</reference>
<feature type="region of interest" description="Disordered" evidence="13">
    <location>
        <begin position="566"/>
        <end position="772"/>
    </location>
</feature>
<feature type="compositionally biased region" description="Polar residues" evidence="13">
    <location>
        <begin position="1178"/>
        <end position="1188"/>
    </location>
</feature>
<dbReference type="SUPFAM" id="SSF55550">
    <property type="entry name" value="SH2 domain"/>
    <property type="match status" value="1"/>
</dbReference>
<protein>
    <recommendedName>
        <fullName evidence="1">non-specific protein-tyrosine kinase</fullName>
        <ecNumber evidence="1">2.7.10.2</ecNumber>
    </recommendedName>
</protein>
<dbReference type="SMART" id="SM00252">
    <property type="entry name" value="SH2"/>
    <property type="match status" value="1"/>
</dbReference>
<keyword evidence="5" id="KW-0418">Kinase</keyword>
<feature type="compositionally biased region" description="Polar residues" evidence="13">
    <location>
        <begin position="594"/>
        <end position="604"/>
    </location>
</feature>
<evidence type="ECO:0000256" key="3">
    <source>
        <dbReference type="ARBA" id="ARBA00022679"/>
    </source>
</evidence>
<evidence type="ECO:0000256" key="13">
    <source>
        <dbReference type="SAM" id="MobiDB-lite"/>
    </source>
</evidence>
<feature type="compositionally biased region" description="Low complexity" evidence="13">
    <location>
        <begin position="1366"/>
        <end position="1376"/>
    </location>
</feature>
<comment type="catalytic activity">
    <reaction evidence="9">
        <text>L-tyrosyl-[protein] + ATP = O-phospho-L-tyrosyl-[protein] + ADP + H(+)</text>
        <dbReference type="Rhea" id="RHEA:10596"/>
        <dbReference type="Rhea" id="RHEA-COMP:10136"/>
        <dbReference type="Rhea" id="RHEA-COMP:20101"/>
        <dbReference type="ChEBI" id="CHEBI:15378"/>
        <dbReference type="ChEBI" id="CHEBI:30616"/>
        <dbReference type="ChEBI" id="CHEBI:46858"/>
        <dbReference type="ChEBI" id="CHEBI:61978"/>
        <dbReference type="ChEBI" id="CHEBI:456216"/>
        <dbReference type="EC" id="2.7.10.2"/>
    </reaction>
</comment>
<evidence type="ECO:0000313" key="17">
    <source>
        <dbReference type="EMBL" id="KAK4036041.1"/>
    </source>
</evidence>
<accession>A0ABR0B2W3</accession>
<feature type="compositionally biased region" description="Basic and acidic residues" evidence="13">
    <location>
        <begin position="946"/>
        <end position="958"/>
    </location>
</feature>
<feature type="compositionally biased region" description="Polar residues" evidence="13">
    <location>
        <begin position="1026"/>
        <end position="1040"/>
    </location>
</feature>
<keyword evidence="4 12" id="KW-0547">Nucleotide-binding</keyword>
<evidence type="ECO:0000259" key="14">
    <source>
        <dbReference type="PROSITE" id="PS50001"/>
    </source>
</evidence>
<dbReference type="CDD" id="cd09935">
    <property type="entry name" value="SH2_ABL"/>
    <property type="match status" value="1"/>
</dbReference>
<sequence>MGAQQGKERERTSTAAGSLHSLTLTSTAGSRPVKPKTNSLRPARENSASSRSQAFNVFVEHNEALLQNRPLPTLPDLATGALDLDGGGSSGLGGHCGTTFSLESAHRWTSRDNLLHTEPNDEDPQLFVALYDFQASGDNQLSLKKGEQVKILSYNKSGEWCEAHSGSGRVGWVPSNYVTAVNSLEKHSWYHGPISRNAAEYLLSSGINGSFLVRESESSPGQRSISLRYEGRVYHYRISEDSEGRVYVTSESRFRTLAELVHHHSANADGLITQLLYPAPKRHKPQVFALSPEPDEWEIERTDIAMKQKLGGGQYGDVYEAMWKRYNMTVAVKTLKEDTMALKDFLEEAAIMKEMKHPNLVQLLGVCTREPPFYIVTEFMSRGNLLDYLRRANREEIDAIVLLYMATQVAAAMSYLESRNFIHRDLAARNCLVGENHLVKVADFGLARLMRDDTYTAHAGAKFPIKWTAPEGLAYNKFSTKSDVWAFGILLWEIATYGMSPYPGIDLTDVYHTLETGYRMECPPGCPPRVYDLMQQCWHWSANDRPTFQEIHHGLENMFQESSINEEVERQLQGSSSVGASSSSPRLSSKKVANQGQAQNQSHNRPSGASGSAAMPSRSSTGPVQMRRATNTKGKPVPAPPKRTRGGKPTKVSDKSGHLGTAPPSSSFRDSSYTDQDFGGPCGDDGSDSNGIEHVFEGINRDLQSLNHGDESDGDGSEGEQALTTQPSVKFQRQMSEQPRGTSSSNRKIRTYPPKETSPIADPKPKPPQRSKIQVATLEVHNVKKAINRYGTLPKGARIGAYLESLRQSGMTSEPPEGVDMDQGNKEEESPKAGHVSLLRQAVNHNRTEDPRLRPGVKNATGSSSNPTKTPPAGRSHSLSGEGPRTPSPKPRSSGLRSSSNPQARHPRENSPAPNLADLEFPPPPPPLEDDAASAPDDNSSAASHDSIDGPKQLDKHPPTRPVPSPRGQVKTPPANVQMRANSVDRAGGARQSLEDQFFLGEEVSIEENSLKKNIDSNRVNRESANDSPNTTTGSANSVGIVTSKSADSLCSSELLDRKSGAPFHSMEESSGIMSQSIFGILRSPSPWEDNHHGSDPPPEPAPSAAAAVNKTKPSTPRGLRHVDVQLVAEFKEKTDKKLSGGSSLENVGQQNPPSVHLVSELFENLRLKAGKKPGYASETQTTESLMTQPAEVMAPPPPRPAHPAPQRPTPLSGTKKIDLMADQSNSQDQTNSPAGAANNGDGGVKFDFKSRLRKVGSDKTENESTQSHDQQQQPVVVKPVVKPVPEKVVEKPSESSEDCDDKRKSSGSINSLKRMWEKDQQNQQSQQQQQQHHHPPPQSQRISLKSGANSAESVPSRPPPPPQQQPDKPAVPVKPSSVVMKPLKNSSAAIYATPTSSVINAKPPVANRSSAVYAKGPSPVIQSNVKAGEDGDGDRQKIVALCSEVEQVLSQSHATPNQWMELLSNVHSMCHTYADCIAPHGRFHFRQLIAKLETQTKEMKQTSCGPLRNSSEHSRLVGDVKNTVRDVANALQR</sequence>
<dbReference type="InterPro" id="IPR017441">
    <property type="entry name" value="Protein_kinase_ATP_BS"/>
</dbReference>
<evidence type="ECO:0000256" key="5">
    <source>
        <dbReference type="ARBA" id="ARBA00022777"/>
    </source>
</evidence>
<feature type="compositionally biased region" description="Basic and acidic residues" evidence="13">
    <location>
        <begin position="1285"/>
        <end position="1305"/>
    </location>
</feature>
<dbReference type="Pfam" id="PF00017">
    <property type="entry name" value="SH2"/>
    <property type="match status" value="1"/>
</dbReference>
<dbReference type="InterPro" id="IPR050198">
    <property type="entry name" value="Non-receptor_tyrosine_kinases"/>
</dbReference>
<feature type="compositionally biased region" description="Low complexity" evidence="13">
    <location>
        <begin position="1271"/>
        <end position="1284"/>
    </location>
</feature>
<feature type="compositionally biased region" description="Low complexity" evidence="13">
    <location>
        <begin position="933"/>
        <end position="945"/>
    </location>
</feature>
<dbReference type="EC" id="2.7.10.2" evidence="1"/>
<dbReference type="InterPro" id="IPR035837">
    <property type="entry name" value="ABL_SH2"/>
</dbReference>
<evidence type="ECO:0000256" key="2">
    <source>
        <dbReference type="ARBA" id="ARBA00022443"/>
    </source>
</evidence>
<dbReference type="Gene3D" id="1.10.510.10">
    <property type="entry name" value="Transferase(Phosphotransferase) domain 1"/>
    <property type="match status" value="1"/>
</dbReference>
<dbReference type="Gene3D" id="2.30.30.40">
    <property type="entry name" value="SH3 Domains"/>
    <property type="match status" value="1"/>
</dbReference>
<feature type="domain" description="SH2" evidence="14">
    <location>
        <begin position="189"/>
        <end position="279"/>
    </location>
</feature>
<dbReference type="PRINTS" id="PR00452">
    <property type="entry name" value="SH3DOMAIN"/>
</dbReference>
<evidence type="ECO:0000313" key="18">
    <source>
        <dbReference type="Proteomes" id="UP001234178"/>
    </source>
</evidence>
<evidence type="ECO:0000256" key="6">
    <source>
        <dbReference type="ARBA" id="ARBA00022840"/>
    </source>
</evidence>
<dbReference type="InterPro" id="IPR008266">
    <property type="entry name" value="Tyr_kinase_AS"/>
</dbReference>
<dbReference type="Gene3D" id="3.30.200.20">
    <property type="entry name" value="Phosphorylase Kinase, domain 1"/>
    <property type="match status" value="1"/>
</dbReference>
<dbReference type="SUPFAM" id="SSF56112">
    <property type="entry name" value="Protein kinase-like (PK-like)"/>
    <property type="match status" value="1"/>
</dbReference>
<keyword evidence="6 12" id="KW-0067">ATP-binding</keyword>
<feature type="compositionally biased region" description="Polar residues" evidence="13">
    <location>
        <begin position="722"/>
        <end position="746"/>
    </location>
</feature>
<keyword evidence="3" id="KW-0808">Transferase</keyword>
<feature type="region of interest" description="Disordered" evidence="13">
    <location>
        <begin position="806"/>
        <end position="1040"/>
    </location>
</feature>
<dbReference type="InterPro" id="IPR036028">
    <property type="entry name" value="SH3-like_dom_sf"/>
</dbReference>
<keyword evidence="8" id="KW-0829">Tyrosine-protein kinase</keyword>
<dbReference type="InterPro" id="IPR001245">
    <property type="entry name" value="Ser-Thr/Tyr_kinase_cat_dom"/>
</dbReference>
<dbReference type="PRINTS" id="PR00401">
    <property type="entry name" value="SH2DOMAIN"/>
</dbReference>
<feature type="compositionally biased region" description="Basic and acidic residues" evidence="13">
    <location>
        <begin position="1245"/>
        <end position="1263"/>
    </location>
</feature>
<keyword evidence="7 10" id="KW-0727">SH2 domain</keyword>
<keyword evidence="18" id="KW-1185">Reference proteome</keyword>
<dbReference type="PROSITE" id="PS50002">
    <property type="entry name" value="SH3"/>
    <property type="match status" value="1"/>
</dbReference>
<evidence type="ECO:0000256" key="8">
    <source>
        <dbReference type="ARBA" id="ARBA00023137"/>
    </source>
</evidence>
<feature type="compositionally biased region" description="Basic and acidic residues" evidence="13">
    <location>
        <begin position="1"/>
        <end position="12"/>
    </location>
</feature>
<dbReference type="InterPro" id="IPR015015">
    <property type="entry name" value="F-actin-binding"/>
</dbReference>
<evidence type="ECO:0000256" key="11">
    <source>
        <dbReference type="PROSITE-ProRule" id="PRU00192"/>
    </source>
</evidence>
<feature type="compositionally biased region" description="Basic and acidic residues" evidence="13">
    <location>
        <begin position="1009"/>
        <end position="1025"/>
    </location>
</feature>
<dbReference type="Gene3D" id="1.20.120.330">
    <property type="entry name" value="Nucleotidyltransferases domain 2"/>
    <property type="match status" value="1"/>
</dbReference>
<dbReference type="SUPFAM" id="SSF50044">
    <property type="entry name" value="SH3-domain"/>
    <property type="match status" value="1"/>
</dbReference>
<dbReference type="Pfam" id="PF07714">
    <property type="entry name" value="PK_Tyr_Ser-Thr"/>
    <property type="match status" value="1"/>
</dbReference>
<evidence type="ECO:0000256" key="9">
    <source>
        <dbReference type="ARBA" id="ARBA00051245"/>
    </source>
</evidence>
<proteinExistence type="predicted"/>
<gene>
    <name evidence="17" type="ORF">OUZ56_028112</name>
</gene>
<organism evidence="17 18">
    <name type="scientific">Daphnia magna</name>
    <dbReference type="NCBI Taxonomy" id="35525"/>
    <lineage>
        <taxon>Eukaryota</taxon>
        <taxon>Metazoa</taxon>
        <taxon>Ecdysozoa</taxon>
        <taxon>Arthropoda</taxon>
        <taxon>Crustacea</taxon>
        <taxon>Branchiopoda</taxon>
        <taxon>Diplostraca</taxon>
        <taxon>Cladocera</taxon>
        <taxon>Anomopoda</taxon>
        <taxon>Daphniidae</taxon>
        <taxon>Daphnia</taxon>
    </lineage>
</organism>
<dbReference type="InterPro" id="IPR001452">
    <property type="entry name" value="SH3_domain"/>
</dbReference>
<dbReference type="SMART" id="SM00219">
    <property type="entry name" value="TyrKc"/>
    <property type="match status" value="1"/>
</dbReference>
<feature type="compositionally biased region" description="Polar residues" evidence="13">
    <location>
        <begin position="1342"/>
        <end position="1354"/>
    </location>
</feature>
<name>A0ABR0B2W3_9CRUS</name>
<dbReference type="Gene3D" id="3.30.505.10">
    <property type="entry name" value="SH2 domain"/>
    <property type="match status" value="1"/>
</dbReference>
<evidence type="ECO:0000259" key="16">
    <source>
        <dbReference type="PROSITE" id="PS50011"/>
    </source>
</evidence>
<evidence type="ECO:0000256" key="4">
    <source>
        <dbReference type="ARBA" id="ARBA00022741"/>
    </source>
</evidence>